<dbReference type="EMBL" id="JBHSDU010000003">
    <property type="protein sequence ID" value="MFC4310592.1"/>
    <property type="molecule type" value="Genomic_DNA"/>
</dbReference>
<evidence type="ECO:0000313" key="9">
    <source>
        <dbReference type="Proteomes" id="UP001595904"/>
    </source>
</evidence>
<keyword evidence="5 6" id="KW-0472">Membrane</keyword>
<evidence type="ECO:0000256" key="4">
    <source>
        <dbReference type="ARBA" id="ARBA00022989"/>
    </source>
</evidence>
<dbReference type="InterPro" id="IPR004869">
    <property type="entry name" value="MMPL_dom"/>
</dbReference>
<evidence type="ECO:0000256" key="6">
    <source>
        <dbReference type="SAM" id="Phobius"/>
    </source>
</evidence>
<comment type="subcellular location">
    <subcellularLocation>
        <location evidence="1">Cell membrane</location>
        <topology evidence="1">Multi-pass membrane protein</topology>
    </subcellularLocation>
</comment>
<keyword evidence="2" id="KW-1003">Cell membrane</keyword>
<feature type="transmembrane region" description="Helical" evidence="6">
    <location>
        <begin position="642"/>
        <end position="661"/>
    </location>
</feature>
<dbReference type="SUPFAM" id="SSF82866">
    <property type="entry name" value="Multidrug efflux transporter AcrB transmembrane domain"/>
    <property type="match status" value="2"/>
</dbReference>
<organism evidence="8 9">
    <name type="scientific">Steroidobacter flavus</name>
    <dbReference type="NCBI Taxonomy" id="1842136"/>
    <lineage>
        <taxon>Bacteria</taxon>
        <taxon>Pseudomonadati</taxon>
        <taxon>Pseudomonadota</taxon>
        <taxon>Gammaproteobacteria</taxon>
        <taxon>Steroidobacterales</taxon>
        <taxon>Steroidobacteraceae</taxon>
        <taxon>Steroidobacter</taxon>
    </lineage>
</organism>
<proteinExistence type="predicted"/>
<feature type="transmembrane region" description="Helical" evidence="6">
    <location>
        <begin position="694"/>
        <end position="714"/>
    </location>
</feature>
<feature type="transmembrane region" description="Helical" evidence="6">
    <location>
        <begin position="416"/>
        <end position="437"/>
    </location>
</feature>
<dbReference type="PANTHER" id="PTHR33406:SF13">
    <property type="entry name" value="MEMBRANE PROTEIN YDFJ"/>
    <property type="match status" value="1"/>
</dbReference>
<keyword evidence="9" id="KW-1185">Reference proteome</keyword>
<feature type="domain" description="Membrane transport protein MMPL" evidence="7">
    <location>
        <begin position="186"/>
        <end position="390"/>
    </location>
</feature>
<dbReference type="Gene3D" id="1.20.1640.10">
    <property type="entry name" value="Multidrug efflux transporter AcrB transmembrane domain"/>
    <property type="match status" value="2"/>
</dbReference>
<dbReference type="RefSeq" id="WP_380598197.1">
    <property type="nucleotide sequence ID" value="NZ_JBHSDU010000003.1"/>
</dbReference>
<feature type="transmembrane region" description="Helical" evidence="6">
    <location>
        <begin position="753"/>
        <end position="774"/>
    </location>
</feature>
<name>A0ABV8SUA9_9GAMM</name>
<reference evidence="9" key="1">
    <citation type="journal article" date="2019" name="Int. J. Syst. Evol. Microbiol.">
        <title>The Global Catalogue of Microorganisms (GCM) 10K type strain sequencing project: providing services to taxonomists for standard genome sequencing and annotation.</title>
        <authorList>
            <consortium name="The Broad Institute Genomics Platform"/>
            <consortium name="The Broad Institute Genome Sequencing Center for Infectious Disease"/>
            <person name="Wu L."/>
            <person name="Ma J."/>
        </authorList>
    </citation>
    <scope>NUCLEOTIDE SEQUENCE [LARGE SCALE GENOMIC DNA]</scope>
    <source>
        <strain evidence="9">CGMCC 1.10759</strain>
    </source>
</reference>
<dbReference type="Pfam" id="PF03176">
    <property type="entry name" value="MMPL"/>
    <property type="match status" value="1"/>
</dbReference>
<dbReference type="InterPro" id="IPR050545">
    <property type="entry name" value="Mycobact_MmpL"/>
</dbReference>
<feature type="transmembrane region" description="Helical" evidence="6">
    <location>
        <begin position="362"/>
        <end position="384"/>
    </location>
</feature>
<accession>A0ABV8SUA9</accession>
<evidence type="ECO:0000256" key="2">
    <source>
        <dbReference type="ARBA" id="ARBA00022475"/>
    </source>
</evidence>
<dbReference type="PANTHER" id="PTHR33406">
    <property type="entry name" value="MEMBRANE PROTEIN MJ1562-RELATED"/>
    <property type="match status" value="1"/>
</dbReference>
<feature type="transmembrane region" description="Helical" evidence="6">
    <location>
        <begin position="337"/>
        <end position="356"/>
    </location>
</feature>
<protein>
    <submittedName>
        <fullName evidence="8">MMPL family transporter</fullName>
    </submittedName>
</protein>
<evidence type="ECO:0000256" key="3">
    <source>
        <dbReference type="ARBA" id="ARBA00022692"/>
    </source>
</evidence>
<keyword evidence="4 6" id="KW-1133">Transmembrane helix</keyword>
<sequence length="784" mass="85457">MKLTRSALLILFVWLVLLAGLTWFVQRQLQVSTDLRLFLPSPTTPEQQLLLEEIGEGPASRVMVISLEGAEPEQLADASRTLVENLQSSPYFRIVTNGDISLDSVPDELLAYRYLLSTTLDERPLDEKYLHSELQERARDLASPAGAFLEPWLPRDPTLELLKVLQRWQPMQEPNRLFDVWFDREGKRALLLAQTRAAAFDPDQQRLAVEQLNAEGERLKRDDGVTLTFSGAGKFSVMMEERTRGEATLLGAGATVGMIILLLVAYRSVGTVILSALPLASAGLAGLAAVSALFGEVHGITLAFGFTLIGVAQDYPIHLLSHAHTTRSPDEAARELWPTLATGVASTCIAYGTFLLSGVIGLAQLACFTVAGLAVAGLTTRFGLPVLMDTKGRDFGDSAWLGKLWQRMERLPRPRWAGVALIVLAIGTMALAPQPMWESDLSKLTPVPKELLIQDQALRNELGTPDVRYLLVINAADTEYALKKLEQLDEPLQKLVADGAITGYDHAARYVPTAEKQRQRQARLPEPATLRADVDAAVKDTPFRPDVFEPFFEDVEKARHLRLLTVDQLRDSPLGVSVEMLLTQHAKGTDKAAQRTTALVTFSGVEDVAALERFAAAAGEGVTLLDTKDASETLVTHQRIKILWSLAIAAVLLVGVVMVSLRQASRVYRVLAPMALTTLLIIGILQAAGVSMTLFHLIALILAAGLGLDYALFFEHAADDPMEQRRTLHALLVCSISTLMVFALLALSSLPVLRALGLTVSIGVISNFVLALLLTRPAAPSHGT</sequence>
<feature type="transmembrane region" description="Helical" evidence="6">
    <location>
        <begin position="247"/>
        <end position="266"/>
    </location>
</feature>
<gene>
    <name evidence="8" type="ORF">ACFPN2_15985</name>
</gene>
<evidence type="ECO:0000313" key="8">
    <source>
        <dbReference type="EMBL" id="MFC4310592.1"/>
    </source>
</evidence>
<feature type="transmembrane region" description="Helical" evidence="6">
    <location>
        <begin position="273"/>
        <end position="294"/>
    </location>
</feature>
<feature type="transmembrane region" description="Helical" evidence="6">
    <location>
        <begin position="726"/>
        <end position="747"/>
    </location>
</feature>
<feature type="transmembrane region" description="Helical" evidence="6">
    <location>
        <begin position="300"/>
        <end position="317"/>
    </location>
</feature>
<evidence type="ECO:0000259" key="7">
    <source>
        <dbReference type="Pfam" id="PF03176"/>
    </source>
</evidence>
<feature type="transmembrane region" description="Helical" evidence="6">
    <location>
        <begin position="668"/>
        <end position="688"/>
    </location>
</feature>
<evidence type="ECO:0000256" key="1">
    <source>
        <dbReference type="ARBA" id="ARBA00004651"/>
    </source>
</evidence>
<dbReference type="Proteomes" id="UP001595904">
    <property type="component" value="Unassembled WGS sequence"/>
</dbReference>
<keyword evidence="3 6" id="KW-0812">Transmembrane</keyword>
<comment type="caution">
    <text evidence="8">The sequence shown here is derived from an EMBL/GenBank/DDBJ whole genome shotgun (WGS) entry which is preliminary data.</text>
</comment>
<evidence type="ECO:0000256" key="5">
    <source>
        <dbReference type="ARBA" id="ARBA00023136"/>
    </source>
</evidence>